<proteinExistence type="predicted"/>
<dbReference type="EMBL" id="QTKU01000001">
    <property type="protein sequence ID" value="MBS8259728.1"/>
    <property type="molecule type" value="Genomic_DNA"/>
</dbReference>
<accession>A0A944CCK9</accession>
<dbReference type="AlphaFoldDB" id="A0A944CCK9"/>
<reference evidence="1" key="2">
    <citation type="journal article" date="2021" name="Microorganisms">
        <title>Bacterial Dimethylsulfoniopropionate Biosynthesis in the East China Sea.</title>
        <authorList>
            <person name="Liu J."/>
            <person name="Zhang Y."/>
            <person name="Liu J."/>
            <person name="Zhong H."/>
            <person name="Williams B.T."/>
            <person name="Zheng Y."/>
            <person name="Curson A.R.J."/>
            <person name="Sun C."/>
            <person name="Sun H."/>
            <person name="Song D."/>
            <person name="Wagner Mackenzie B."/>
            <person name="Bermejo Martinez A."/>
            <person name="Todd J.D."/>
            <person name="Zhang X.H."/>
        </authorList>
    </citation>
    <scope>NUCLEOTIDE SEQUENCE</scope>
    <source>
        <strain evidence="1">AESS21</strain>
    </source>
</reference>
<reference evidence="1" key="1">
    <citation type="submission" date="2018-08" db="EMBL/GenBank/DDBJ databases">
        <authorList>
            <person name="Jin W."/>
            <person name="Wang H."/>
            <person name="Yang Y."/>
            <person name="Li M."/>
            <person name="Liu J."/>
        </authorList>
    </citation>
    <scope>NUCLEOTIDE SEQUENCE</scope>
    <source>
        <strain evidence="1">AESS21</strain>
    </source>
</reference>
<protein>
    <submittedName>
        <fullName evidence="1">Uncharacterized protein</fullName>
    </submittedName>
</protein>
<dbReference type="Proteomes" id="UP000705379">
    <property type="component" value="Unassembled WGS sequence"/>
</dbReference>
<comment type="caution">
    <text evidence="1">The sequence shown here is derived from an EMBL/GenBank/DDBJ whole genome shotgun (WGS) entry which is preliminary data.</text>
</comment>
<evidence type="ECO:0000313" key="2">
    <source>
        <dbReference type="Proteomes" id="UP000705379"/>
    </source>
</evidence>
<evidence type="ECO:0000313" key="1">
    <source>
        <dbReference type="EMBL" id="MBS8259728.1"/>
    </source>
</evidence>
<sequence>MDKKTYLVEPGIDVVNGMPVPASRRVKLTTGEAMFDLGLGRIRPLERKRVPKTTEPDGEELET</sequence>
<gene>
    <name evidence="1" type="ORF">DYI23_05805</name>
</gene>
<dbReference type="RefSeq" id="WP_213215291.1">
    <property type="nucleotide sequence ID" value="NZ_QTKU01000001.1"/>
</dbReference>
<organism evidence="1 2">
    <name type="scientific">Roseibium polysiphoniae</name>
    <dbReference type="NCBI Taxonomy" id="2571221"/>
    <lineage>
        <taxon>Bacteria</taxon>
        <taxon>Pseudomonadati</taxon>
        <taxon>Pseudomonadota</taxon>
        <taxon>Alphaproteobacteria</taxon>
        <taxon>Hyphomicrobiales</taxon>
        <taxon>Stappiaceae</taxon>
        <taxon>Roseibium</taxon>
    </lineage>
</organism>
<name>A0A944CCK9_9HYPH</name>